<proteinExistence type="predicted"/>
<gene>
    <name evidence="1" type="ORF">H4075_02770</name>
</gene>
<organism evidence="1 2">
    <name type="scientific">Lacibacter sediminis</name>
    <dbReference type="NCBI Taxonomy" id="2760713"/>
    <lineage>
        <taxon>Bacteria</taxon>
        <taxon>Pseudomonadati</taxon>
        <taxon>Bacteroidota</taxon>
        <taxon>Chitinophagia</taxon>
        <taxon>Chitinophagales</taxon>
        <taxon>Chitinophagaceae</taxon>
        <taxon>Lacibacter</taxon>
    </lineage>
</organism>
<name>A0A7G5XI36_9BACT</name>
<evidence type="ECO:0000313" key="2">
    <source>
        <dbReference type="Proteomes" id="UP000515344"/>
    </source>
</evidence>
<sequence>MKNILIPASFLAVALTAERKLLKTENQLLVIREEEKNVASRLYSLFFHEQPKEIQPAFKDEPISEPDYYSSYE</sequence>
<dbReference type="KEGG" id="lacs:H4075_02770"/>
<protein>
    <submittedName>
        <fullName evidence="1">Uncharacterized protein</fullName>
    </submittedName>
</protein>
<dbReference type="Proteomes" id="UP000515344">
    <property type="component" value="Chromosome"/>
</dbReference>
<keyword evidence="2" id="KW-1185">Reference proteome</keyword>
<reference evidence="2" key="1">
    <citation type="submission" date="2020-08" db="EMBL/GenBank/DDBJ databases">
        <title>Lacibacter sp. S13-6-6 genome sequencing.</title>
        <authorList>
            <person name="Jin L."/>
        </authorList>
    </citation>
    <scope>NUCLEOTIDE SEQUENCE [LARGE SCALE GENOMIC DNA]</scope>
    <source>
        <strain evidence="2">S13-6-6</strain>
    </source>
</reference>
<dbReference type="RefSeq" id="WP_182803933.1">
    <property type="nucleotide sequence ID" value="NZ_CP060007.1"/>
</dbReference>
<evidence type="ECO:0000313" key="1">
    <source>
        <dbReference type="EMBL" id="QNA45139.1"/>
    </source>
</evidence>
<accession>A0A7G5XI36</accession>
<dbReference type="EMBL" id="CP060007">
    <property type="protein sequence ID" value="QNA45139.1"/>
    <property type="molecule type" value="Genomic_DNA"/>
</dbReference>
<dbReference type="AlphaFoldDB" id="A0A7G5XI36"/>